<dbReference type="Proteomes" id="UP000719766">
    <property type="component" value="Unassembled WGS sequence"/>
</dbReference>
<dbReference type="Pfam" id="PF00271">
    <property type="entry name" value="Helicase_C"/>
    <property type="match status" value="1"/>
</dbReference>
<dbReference type="InterPro" id="IPR001650">
    <property type="entry name" value="Helicase_C-like"/>
</dbReference>
<dbReference type="AlphaFoldDB" id="A0A9P7A9U9"/>
<dbReference type="EMBL" id="JABBWE010000119">
    <property type="protein sequence ID" value="KAG1785092.1"/>
    <property type="molecule type" value="Genomic_DNA"/>
</dbReference>
<gene>
    <name evidence="2" type="ORF">HD556DRAFT_1250436</name>
</gene>
<reference evidence="2" key="1">
    <citation type="journal article" date="2020" name="New Phytol.">
        <title>Comparative genomics reveals dynamic genome evolution in host specialist ectomycorrhizal fungi.</title>
        <authorList>
            <person name="Lofgren L.A."/>
            <person name="Nguyen N.H."/>
            <person name="Vilgalys R."/>
            <person name="Ruytinx J."/>
            <person name="Liao H.L."/>
            <person name="Branco S."/>
            <person name="Kuo A."/>
            <person name="LaButti K."/>
            <person name="Lipzen A."/>
            <person name="Andreopoulos W."/>
            <person name="Pangilinan J."/>
            <person name="Riley R."/>
            <person name="Hundley H."/>
            <person name="Na H."/>
            <person name="Barry K."/>
            <person name="Grigoriev I.V."/>
            <person name="Stajich J.E."/>
            <person name="Kennedy P.G."/>
        </authorList>
    </citation>
    <scope>NUCLEOTIDE SEQUENCE</scope>
    <source>
        <strain evidence="2">S12</strain>
    </source>
</reference>
<accession>A0A9P7A9U9</accession>
<evidence type="ECO:0000313" key="2">
    <source>
        <dbReference type="EMBL" id="KAG1785092.1"/>
    </source>
</evidence>
<keyword evidence="3" id="KW-1185">Reference proteome</keyword>
<dbReference type="SUPFAM" id="SSF52540">
    <property type="entry name" value="P-loop containing nucleoside triphosphate hydrolases"/>
    <property type="match status" value="1"/>
</dbReference>
<dbReference type="InterPro" id="IPR027417">
    <property type="entry name" value="P-loop_NTPase"/>
</dbReference>
<dbReference type="OrthoDB" id="10261556at2759"/>
<organism evidence="2 3">
    <name type="scientific">Suillus plorans</name>
    <dbReference type="NCBI Taxonomy" id="116603"/>
    <lineage>
        <taxon>Eukaryota</taxon>
        <taxon>Fungi</taxon>
        <taxon>Dikarya</taxon>
        <taxon>Basidiomycota</taxon>
        <taxon>Agaricomycotina</taxon>
        <taxon>Agaricomycetes</taxon>
        <taxon>Agaricomycetidae</taxon>
        <taxon>Boletales</taxon>
        <taxon>Suillineae</taxon>
        <taxon>Suillaceae</taxon>
        <taxon>Suillus</taxon>
    </lineage>
</organism>
<name>A0A9P7A9U9_9AGAM</name>
<protein>
    <recommendedName>
        <fullName evidence="1">Helicase C-terminal domain-containing protein</fullName>
    </recommendedName>
</protein>
<evidence type="ECO:0000259" key="1">
    <source>
        <dbReference type="Pfam" id="PF00271"/>
    </source>
</evidence>
<evidence type="ECO:0000313" key="3">
    <source>
        <dbReference type="Proteomes" id="UP000719766"/>
    </source>
</evidence>
<dbReference type="GeneID" id="64592691"/>
<dbReference type="RefSeq" id="XP_041152577.1">
    <property type="nucleotide sequence ID" value="XM_041298927.1"/>
</dbReference>
<proteinExistence type="predicted"/>
<feature type="domain" description="Helicase C-terminal" evidence="1">
    <location>
        <begin position="46"/>
        <end position="143"/>
    </location>
</feature>
<comment type="caution">
    <text evidence="2">The sequence shown here is derived from an EMBL/GenBank/DDBJ whole genome shotgun (WGS) entry which is preliminary data.</text>
</comment>
<sequence length="144" mass="16438">MVTIHRSSDRPNIKIGVRKIKHALNSYADLAFLIPTSWKVGDLPPPKFLIFFDSIPEAINTALYLHKCLPSNMQDKIKWFNADMTGEYKDVELTNLISGATWGYCTTDSFGMGMDVPDIMLIIQWRASCKLPTLWQRFGRAVRD</sequence>
<dbReference type="Gene3D" id="3.40.50.300">
    <property type="entry name" value="P-loop containing nucleotide triphosphate hydrolases"/>
    <property type="match status" value="1"/>
</dbReference>